<dbReference type="Gramene" id="PAN06036">
    <property type="protein sequence ID" value="PAN06036"/>
    <property type="gene ID" value="PAHAL_1G219900"/>
</dbReference>
<gene>
    <name evidence="1" type="ORF">PAHAL_1G219900</name>
</gene>
<dbReference type="Proteomes" id="UP000243499">
    <property type="component" value="Chromosome 1"/>
</dbReference>
<evidence type="ECO:0000313" key="1">
    <source>
        <dbReference type="EMBL" id="PAN06036.1"/>
    </source>
</evidence>
<organism evidence="1">
    <name type="scientific">Panicum hallii</name>
    <dbReference type="NCBI Taxonomy" id="206008"/>
    <lineage>
        <taxon>Eukaryota</taxon>
        <taxon>Viridiplantae</taxon>
        <taxon>Streptophyta</taxon>
        <taxon>Embryophyta</taxon>
        <taxon>Tracheophyta</taxon>
        <taxon>Spermatophyta</taxon>
        <taxon>Magnoliopsida</taxon>
        <taxon>Liliopsida</taxon>
        <taxon>Poales</taxon>
        <taxon>Poaceae</taxon>
        <taxon>PACMAD clade</taxon>
        <taxon>Panicoideae</taxon>
        <taxon>Panicodae</taxon>
        <taxon>Paniceae</taxon>
        <taxon>Panicinae</taxon>
        <taxon>Panicum</taxon>
        <taxon>Panicum sect. Panicum</taxon>
    </lineage>
</organism>
<accession>A0A2S3GP80</accession>
<proteinExistence type="predicted"/>
<dbReference type="EMBL" id="CM008046">
    <property type="protein sequence ID" value="PAN06036.1"/>
    <property type="molecule type" value="Genomic_DNA"/>
</dbReference>
<name>A0A2S3GP80_9POAL</name>
<dbReference type="AlphaFoldDB" id="A0A2S3GP80"/>
<reference evidence="1" key="1">
    <citation type="submission" date="2018-04" db="EMBL/GenBank/DDBJ databases">
        <title>WGS assembly of Panicum hallii.</title>
        <authorList>
            <person name="Lovell J."/>
            <person name="Jenkins J."/>
            <person name="Lowry D."/>
            <person name="Mamidi S."/>
            <person name="Sreedasyam A."/>
            <person name="Weng X."/>
            <person name="Barry K."/>
            <person name="Bonette J."/>
            <person name="Campitelli B."/>
            <person name="Daum C."/>
            <person name="Gordon S."/>
            <person name="Gould B."/>
            <person name="Lipzen A."/>
            <person name="Macqueen A."/>
            <person name="Palacio-Mejia J."/>
            <person name="Plott C."/>
            <person name="Shakirov E."/>
            <person name="Shu S."/>
            <person name="Yoshinaga Y."/>
            <person name="Zane M."/>
            <person name="Rokhsar D."/>
            <person name="Grimwood J."/>
            <person name="Schmutz J."/>
            <person name="Juenger T."/>
        </authorList>
    </citation>
    <scope>NUCLEOTIDE SEQUENCE [LARGE SCALE GENOMIC DNA]</scope>
    <source>
        <strain evidence="1">FIL2</strain>
    </source>
</reference>
<protein>
    <submittedName>
        <fullName evidence="1">Uncharacterized protein</fullName>
    </submittedName>
</protein>
<sequence>MEDVANVMSCVLDSLIVDDFLWYAPRCSASSRAPVPLVPPFHCIYTAGVPIDALWLQQGRPRSATTLSRLGLMLTQVPWSQCPDVGNSGET</sequence>